<proteinExistence type="predicted"/>
<accession>A0A2W7RQL8</accession>
<evidence type="ECO:0008006" key="3">
    <source>
        <dbReference type="Google" id="ProtNLM"/>
    </source>
</evidence>
<gene>
    <name evidence="1" type="ORF">LX80_02314</name>
</gene>
<dbReference type="EMBL" id="QKZV01000008">
    <property type="protein sequence ID" value="PZX60830.1"/>
    <property type="molecule type" value="Genomic_DNA"/>
</dbReference>
<dbReference type="RefSeq" id="WP_111296636.1">
    <property type="nucleotide sequence ID" value="NZ_QKZV01000008.1"/>
</dbReference>
<reference evidence="1 2" key="1">
    <citation type="submission" date="2018-06" db="EMBL/GenBank/DDBJ databases">
        <title>Genomic Encyclopedia of Archaeal and Bacterial Type Strains, Phase II (KMG-II): from individual species to whole genera.</title>
        <authorList>
            <person name="Goeker M."/>
        </authorList>
    </citation>
    <scope>NUCLEOTIDE SEQUENCE [LARGE SCALE GENOMIC DNA]</scope>
    <source>
        <strain evidence="1 2">DSM 23241</strain>
    </source>
</reference>
<evidence type="ECO:0000313" key="2">
    <source>
        <dbReference type="Proteomes" id="UP000249720"/>
    </source>
</evidence>
<organism evidence="1 2">
    <name type="scientific">Hydrotalea sandarakina</name>
    <dbReference type="NCBI Taxonomy" id="1004304"/>
    <lineage>
        <taxon>Bacteria</taxon>
        <taxon>Pseudomonadati</taxon>
        <taxon>Bacteroidota</taxon>
        <taxon>Chitinophagia</taxon>
        <taxon>Chitinophagales</taxon>
        <taxon>Chitinophagaceae</taxon>
        <taxon>Hydrotalea</taxon>
    </lineage>
</organism>
<name>A0A2W7RQL8_9BACT</name>
<dbReference type="Proteomes" id="UP000249720">
    <property type="component" value="Unassembled WGS sequence"/>
</dbReference>
<sequence length="138" mass="16242">MKKFVIIGLTMVFVFIGFTLIAQPANNNRYANIQGLKVAYITKQLNLSTTEAQQFWPVYYSYLDELKEARKNNMHNTNALALDEATLNIRKNYYNQFKQILGTNERANKVFLCERNFRMVLRNELEKRRQLRAASPQQ</sequence>
<dbReference type="AlphaFoldDB" id="A0A2W7RQL8"/>
<keyword evidence="2" id="KW-1185">Reference proteome</keyword>
<protein>
    <recommendedName>
        <fullName evidence="3">Heavy-metal resistance protein</fullName>
    </recommendedName>
</protein>
<dbReference type="OrthoDB" id="675330at2"/>
<evidence type="ECO:0000313" key="1">
    <source>
        <dbReference type="EMBL" id="PZX60830.1"/>
    </source>
</evidence>
<comment type="caution">
    <text evidence="1">The sequence shown here is derived from an EMBL/GenBank/DDBJ whole genome shotgun (WGS) entry which is preliminary data.</text>
</comment>